<evidence type="ECO:0000259" key="3">
    <source>
        <dbReference type="SMART" id="SM00998"/>
    </source>
</evidence>
<dbReference type="InterPro" id="IPR008948">
    <property type="entry name" value="L-Aspartase-like"/>
</dbReference>
<dbReference type="PRINTS" id="PR00145">
    <property type="entry name" value="ARGSUCLYASE"/>
</dbReference>
<evidence type="ECO:0000313" key="4">
    <source>
        <dbReference type="EMBL" id="GHO86079.1"/>
    </source>
</evidence>
<dbReference type="PANTHER" id="PTHR43172">
    <property type="entry name" value="ADENYLOSUCCINATE LYASE"/>
    <property type="match status" value="1"/>
</dbReference>
<dbReference type="Pfam" id="PF10397">
    <property type="entry name" value="ADSL_C"/>
    <property type="match status" value="1"/>
</dbReference>
<dbReference type="CDD" id="cd01597">
    <property type="entry name" value="pCLME"/>
    <property type="match status" value="1"/>
</dbReference>
<dbReference type="InterPro" id="IPR000362">
    <property type="entry name" value="Fumarate_lyase_fam"/>
</dbReference>
<name>A0ABQ3VK70_9CHLR</name>
<dbReference type="RefSeq" id="WP_201363705.1">
    <property type="nucleotide sequence ID" value="NZ_BNJJ01000011.1"/>
</dbReference>
<keyword evidence="5" id="KW-1185">Reference proteome</keyword>
<dbReference type="SMART" id="SM00998">
    <property type="entry name" value="ADSL_C"/>
    <property type="match status" value="1"/>
</dbReference>
<dbReference type="EMBL" id="BNJJ01000011">
    <property type="protein sequence ID" value="GHO86079.1"/>
    <property type="molecule type" value="Genomic_DNA"/>
</dbReference>
<dbReference type="InterPro" id="IPR022761">
    <property type="entry name" value="Fumarate_lyase_N"/>
</dbReference>
<reference evidence="4 5" key="1">
    <citation type="journal article" date="2021" name="Int. J. Syst. Evol. Microbiol.">
        <title>Reticulibacter mediterranei gen. nov., sp. nov., within the new family Reticulibacteraceae fam. nov., and Ktedonospora formicarum gen. nov., sp. nov., Ktedonobacter robiniae sp. nov., Dictyobacter formicarum sp. nov. and Dictyobacter arantiisoli sp. nov., belonging to the class Ktedonobacteria.</title>
        <authorList>
            <person name="Yabe S."/>
            <person name="Zheng Y."/>
            <person name="Wang C.M."/>
            <person name="Sakai Y."/>
            <person name="Abe K."/>
            <person name="Yokota A."/>
            <person name="Donadio S."/>
            <person name="Cavaletti L."/>
            <person name="Monciardini P."/>
        </authorList>
    </citation>
    <scope>NUCLEOTIDE SEQUENCE [LARGE SCALE GENOMIC DNA]</scope>
    <source>
        <strain evidence="4 5">SOSP1-9</strain>
    </source>
</reference>
<evidence type="ECO:0000256" key="2">
    <source>
        <dbReference type="ARBA" id="ARBA00034772"/>
    </source>
</evidence>
<organism evidence="4 5">
    <name type="scientific">Dictyobacter formicarum</name>
    <dbReference type="NCBI Taxonomy" id="2778368"/>
    <lineage>
        <taxon>Bacteria</taxon>
        <taxon>Bacillati</taxon>
        <taxon>Chloroflexota</taxon>
        <taxon>Ktedonobacteria</taxon>
        <taxon>Ktedonobacterales</taxon>
        <taxon>Dictyobacteraceae</taxon>
        <taxon>Dictyobacter</taxon>
    </lineage>
</organism>
<comment type="similarity">
    <text evidence="2">Belongs to the class-II fumarase/aspartase family.</text>
</comment>
<dbReference type="InterPro" id="IPR019468">
    <property type="entry name" value="AdenyloSucc_lyase_C"/>
</dbReference>
<dbReference type="InterPro" id="IPR020557">
    <property type="entry name" value="Fumarate_lyase_CS"/>
</dbReference>
<evidence type="ECO:0000313" key="5">
    <source>
        <dbReference type="Proteomes" id="UP000635565"/>
    </source>
</evidence>
<dbReference type="PANTHER" id="PTHR43172:SF2">
    <property type="entry name" value="ADENYLOSUCCINATE LYASE C-TERMINAL DOMAIN-CONTAINING PROTEIN"/>
    <property type="match status" value="1"/>
</dbReference>
<dbReference type="NCBIfam" id="TIGR02426">
    <property type="entry name" value="protocat_pcaB"/>
    <property type="match status" value="1"/>
</dbReference>
<dbReference type="InterPro" id="IPR012789">
    <property type="entry name" value="Protocat_PcaB-like"/>
</dbReference>
<dbReference type="Gene3D" id="1.20.200.10">
    <property type="entry name" value="Fumarase/aspartase (Central domain)"/>
    <property type="match status" value="1"/>
</dbReference>
<evidence type="ECO:0000256" key="1">
    <source>
        <dbReference type="ARBA" id="ARBA00023239"/>
    </source>
</evidence>
<sequence length="452" mass="47634">MPEPIDFLFSTPEMAAAFSAAAHMQGMLAFEAALARSEARAGIIPTEAAATIAAHCRIEAFDIETLYREAAVAGTPAIPLVRMLTAQITGEAQKYVHWGATSQDAIDTAMMLQIRHGLDLLDAGLMDICSASAQLAERHRHTLMVGRTLLQPALPITFGLKAARWLSLALRQLRSLRALRADTLAVQLGGAAGTLASLGKQGLQVVALLAEELELPNPDLPWHTERDRVARIATTLGIIAGAMAKIAEDLVLMAQGEVGEVAEGKAPGKGGSSAMPHKHNPVDATAALAAARLALGEVPVLLTLMVQEHERAVGGWQAEWVALPDLFRYAAGAVARVGAALAGLQVDAARMQENFASTGGLIMSESLTMALAPHVGRPEAQRIVNATCEHAIRSGIPLQQAALAEPRVRTVLTAAAIEQALDPAAYIGSTEALIDRSLNAYQEELQGSRGNS</sequence>
<gene>
    <name evidence="4" type="primary">pcaB</name>
    <name evidence="4" type="ORF">KSZ_40850</name>
</gene>
<dbReference type="Proteomes" id="UP000635565">
    <property type="component" value="Unassembled WGS sequence"/>
</dbReference>
<dbReference type="PROSITE" id="PS00163">
    <property type="entry name" value="FUMARATE_LYASES"/>
    <property type="match status" value="1"/>
</dbReference>
<dbReference type="Pfam" id="PF00206">
    <property type="entry name" value="Lyase_1"/>
    <property type="match status" value="1"/>
</dbReference>
<comment type="caution">
    <text evidence="4">The sequence shown here is derived from an EMBL/GenBank/DDBJ whole genome shotgun (WGS) entry which is preliminary data.</text>
</comment>
<dbReference type="Gene3D" id="1.10.40.30">
    <property type="entry name" value="Fumarase/aspartase (C-terminal domain)"/>
    <property type="match status" value="1"/>
</dbReference>
<feature type="domain" description="Adenylosuccinate lyase C-terminal" evidence="3">
    <location>
        <begin position="359"/>
        <end position="438"/>
    </location>
</feature>
<proteinExistence type="inferred from homology"/>
<accession>A0ABQ3VK70</accession>
<dbReference type="SUPFAM" id="SSF48557">
    <property type="entry name" value="L-aspartase-like"/>
    <property type="match status" value="1"/>
</dbReference>
<dbReference type="PRINTS" id="PR00149">
    <property type="entry name" value="FUMRATELYASE"/>
</dbReference>
<keyword evidence="1" id="KW-0456">Lyase</keyword>
<protein>
    <submittedName>
        <fullName evidence="4">3-carboxy-cis,cis-muconate cycloisomerase</fullName>
    </submittedName>
</protein>